<dbReference type="EMBL" id="DWUX01000216">
    <property type="protein sequence ID" value="HJD40802.1"/>
    <property type="molecule type" value="Genomic_DNA"/>
</dbReference>
<feature type="transmembrane region" description="Helical" evidence="1">
    <location>
        <begin position="85"/>
        <end position="109"/>
    </location>
</feature>
<accession>A0A9D2U5T3</accession>
<keyword evidence="1" id="KW-0472">Membrane</keyword>
<evidence type="ECO:0000313" key="2">
    <source>
        <dbReference type="EMBL" id="HJD40802.1"/>
    </source>
</evidence>
<evidence type="ECO:0000313" key="3">
    <source>
        <dbReference type="Proteomes" id="UP000823850"/>
    </source>
</evidence>
<organism evidence="2 3">
    <name type="scientific">Candidatus Blautia stercoripullorum</name>
    <dbReference type="NCBI Taxonomy" id="2838502"/>
    <lineage>
        <taxon>Bacteria</taxon>
        <taxon>Bacillati</taxon>
        <taxon>Bacillota</taxon>
        <taxon>Clostridia</taxon>
        <taxon>Lachnospirales</taxon>
        <taxon>Lachnospiraceae</taxon>
        <taxon>Blautia</taxon>
    </lineage>
</organism>
<reference evidence="2" key="1">
    <citation type="journal article" date="2021" name="PeerJ">
        <title>Extensive microbial diversity within the chicken gut microbiome revealed by metagenomics and culture.</title>
        <authorList>
            <person name="Gilroy R."/>
            <person name="Ravi A."/>
            <person name="Getino M."/>
            <person name="Pursley I."/>
            <person name="Horton D.L."/>
            <person name="Alikhan N.F."/>
            <person name="Baker D."/>
            <person name="Gharbi K."/>
            <person name="Hall N."/>
            <person name="Watson M."/>
            <person name="Adriaenssens E.M."/>
            <person name="Foster-Nyarko E."/>
            <person name="Jarju S."/>
            <person name="Secka A."/>
            <person name="Antonio M."/>
            <person name="Oren A."/>
            <person name="Chaudhuri R.R."/>
            <person name="La Ragione R."/>
            <person name="Hildebrand F."/>
            <person name="Pallen M.J."/>
        </authorList>
    </citation>
    <scope>NUCLEOTIDE SEQUENCE</scope>
    <source>
        <strain evidence="2">ChiW19-6364</strain>
    </source>
</reference>
<name>A0A9D2U5T3_9FIRM</name>
<dbReference type="AlphaFoldDB" id="A0A9D2U5T3"/>
<feature type="transmembrane region" description="Helical" evidence="1">
    <location>
        <begin position="181"/>
        <end position="201"/>
    </location>
</feature>
<proteinExistence type="predicted"/>
<protein>
    <submittedName>
        <fullName evidence="2">Uncharacterized protein</fullName>
    </submittedName>
</protein>
<feature type="transmembrane region" description="Helical" evidence="1">
    <location>
        <begin position="48"/>
        <end position="65"/>
    </location>
</feature>
<keyword evidence="1" id="KW-1133">Transmembrane helix</keyword>
<evidence type="ECO:0000256" key="1">
    <source>
        <dbReference type="SAM" id="Phobius"/>
    </source>
</evidence>
<dbReference type="Proteomes" id="UP000823850">
    <property type="component" value="Unassembled WGS sequence"/>
</dbReference>
<feature type="transmembrane region" description="Helical" evidence="1">
    <location>
        <begin position="16"/>
        <end position="36"/>
    </location>
</feature>
<gene>
    <name evidence="2" type="ORF">H9913_12335</name>
</gene>
<reference evidence="2" key="2">
    <citation type="submission" date="2021-04" db="EMBL/GenBank/DDBJ databases">
        <authorList>
            <person name="Gilroy R."/>
        </authorList>
    </citation>
    <scope>NUCLEOTIDE SEQUENCE</scope>
    <source>
        <strain evidence="2">ChiW19-6364</strain>
    </source>
</reference>
<feature type="transmembrane region" description="Helical" evidence="1">
    <location>
        <begin position="121"/>
        <end position="142"/>
    </location>
</feature>
<keyword evidence="1" id="KW-0812">Transmembrane</keyword>
<feature type="transmembrane region" description="Helical" evidence="1">
    <location>
        <begin position="154"/>
        <end position="174"/>
    </location>
</feature>
<comment type="caution">
    <text evidence="2">The sequence shown here is derived from an EMBL/GenBank/DDBJ whole genome shotgun (WGS) entry which is preliminary data.</text>
</comment>
<sequence length="209" mass="22891">MEKYAAIGKVNLKFNLPAPLLLSAALLILSPLFIGIQNLDPLECAKVLEYYLVFLGVILFPPVFLPEQNREIRDLTDSKYTGAWVVYGIRVLESLAALMVLLAVYMAVMKKGNCQFEFFRLYGGTLATMAFLGGMGIIVYALTDQVVIGYMIPILYYILCISAGSGKLGVFYLFSMSQGEFGGKAVLGAAGILMTAVGIWVRSENVKIM</sequence>